<evidence type="ECO:0000313" key="9">
    <source>
        <dbReference type="Proteomes" id="UP000271464"/>
    </source>
</evidence>
<gene>
    <name evidence="8" type="primary">xerC_8</name>
    <name evidence="8" type="ORF">LAUMK4_05809</name>
</gene>
<accession>A0ABY6RT62</accession>
<dbReference type="EMBL" id="UPHM01000167">
    <property type="protein sequence ID" value="VBA32810.1"/>
    <property type="molecule type" value="Genomic_DNA"/>
</dbReference>
<comment type="caution">
    <text evidence="8">The sequence shown here is derived from an EMBL/GenBank/DDBJ whole genome shotgun (WGS) entry which is preliminary data.</text>
</comment>
<evidence type="ECO:0000259" key="7">
    <source>
        <dbReference type="PROSITE" id="PS51900"/>
    </source>
</evidence>
<name>A0ABY6RT62_9MYCO</name>
<dbReference type="Pfam" id="PF00589">
    <property type="entry name" value="Phage_integrase"/>
    <property type="match status" value="1"/>
</dbReference>
<evidence type="ECO:0000256" key="2">
    <source>
        <dbReference type="ARBA" id="ARBA00022908"/>
    </source>
</evidence>
<dbReference type="PANTHER" id="PTHR30349">
    <property type="entry name" value="PHAGE INTEGRASE-RELATED"/>
    <property type="match status" value="1"/>
</dbReference>
<dbReference type="PROSITE" id="PS51898">
    <property type="entry name" value="TYR_RECOMBINASE"/>
    <property type="match status" value="1"/>
</dbReference>
<dbReference type="InterPro" id="IPR010998">
    <property type="entry name" value="Integrase_recombinase_N"/>
</dbReference>
<proteinExistence type="inferred from homology"/>
<dbReference type="PROSITE" id="PS51900">
    <property type="entry name" value="CB"/>
    <property type="match status" value="1"/>
</dbReference>
<feature type="domain" description="Tyr recombinase" evidence="6">
    <location>
        <begin position="131"/>
        <end position="320"/>
    </location>
</feature>
<evidence type="ECO:0000256" key="3">
    <source>
        <dbReference type="ARBA" id="ARBA00023125"/>
    </source>
</evidence>
<evidence type="ECO:0000313" key="8">
    <source>
        <dbReference type="EMBL" id="VBA32810.1"/>
    </source>
</evidence>
<dbReference type="Gene3D" id="1.10.150.130">
    <property type="match status" value="1"/>
</dbReference>
<dbReference type="InterPro" id="IPR044068">
    <property type="entry name" value="CB"/>
</dbReference>
<dbReference type="PANTHER" id="PTHR30349:SF64">
    <property type="entry name" value="PROPHAGE INTEGRASE INTD-RELATED"/>
    <property type="match status" value="1"/>
</dbReference>
<evidence type="ECO:0000256" key="4">
    <source>
        <dbReference type="ARBA" id="ARBA00023172"/>
    </source>
</evidence>
<evidence type="ECO:0000256" key="5">
    <source>
        <dbReference type="PROSITE-ProRule" id="PRU01248"/>
    </source>
</evidence>
<keyword evidence="4" id="KW-0233">DNA recombination</keyword>
<dbReference type="InterPro" id="IPR013762">
    <property type="entry name" value="Integrase-like_cat_sf"/>
</dbReference>
<keyword evidence="3 5" id="KW-0238">DNA-binding</keyword>
<feature type="domain" description="Core-binding (CB)" evidence="7">
    <location>
        <begin position="1"/>
        <end position="86"/>
    </location>
</feature>
<evidence type="ECO:0000256" key="1">
    <source>
        <dbReference type="ARBA" id="ARBA00008857"/>
    </source>
</evidence>
<dbReference type="SUPFAM" id="SSF56349">
    <property type="entry name" value="DNA breaking-rejoining enzymes"/>
    <property type="match status" value="1"/>
</dbReference>
<protein>
    <submittedName>
        <fullName evidence="8">Tyrosine recombinase XerC</fullName>
    </submittedName>
</protein>
<comment type="similarity">
    <text evidence="1">Belongs to the 'phage' integrase family.</text>
</comment>
<dbReference type="CDD" id="cd00397">
    <property type="entry name" value="DNA_BRE_C"/>
    <property type="match status" value="1"/>
</dbReference>
<dbReference type="InterPro" id="IPR011010">
    <property type="entry name" value="DNA_brk_join_enz"/>
</dbReference>
<keyword evidence="9" id="KW-1185">Reference proteome</keyword>
<organism evidence="8 9">
    <name type="scientific">Mycobacterium persicum</name>
    <dbReference type="NCBI Taxonomy" id="1487726"/>
    <lineage>
        <taxon>Bacteria</taxon>
        <taxon>Bacillati</taxon>
        <taxon>Actinomycetota</taxon>
        <taxon>Actinomycetes</taxon>
        <taxon>Mycobacteriales</taxon>
        <taxon>Mycobacteriaceae</taxon>
        <taxon>Mycobacterium</taxon>
    </lineage>
</organism>
<dbReference type="Gene3D" id="1.10.443.10">
    <property type="entry name" value="Intergrase catalytic core"/>
    <property type="match status" value="1"/>
</dbReference>
<dbReference type="InterPro" id="IPR050090">
    <property type="entry name" value="Tyrosine_recombinase_XerCD"/>
</dbReference>
<dbReference type="RefSeq" id="WP_122526639.1">
    <property type="nucleotide sequence ID" value="NZ_UPHM01000167.1"/>
</dbReference>
<dbReference type="InterPro" id="IPR004107">
    <property type="entry name" value="Integrase_SAM-like_N"/>
</dbReference>
<dbReference type="InterPro" id="IPR002104">
    <property type="entry name" value="Integrase_catalytic"/>
</dbReference>
<sequence>MDDVEAFAEYLVVLGRSSYTVRSYRLGVEHFRRWLHPRSLDDVTRAVVGDYIGEFAAGAGRGVDRRAARTVNHRLAAIAQFFGYLIERDTQRGNGAWVSFENPVPIGAVGPSHGMPGRDLPRRGRLEFRRREPRLLPRDLDPAVAERIAVEQGSARDRAIVTLLLRTGQRIGDWSDEHGRHGVLGMRGADIDRRRRTITVRLKGARDEHRVPVTDDWWALLDQYLRTERGQTDTPALWVGRRQAAGRPLRYAAFEASFRATVQRMGVRATPHMLRHTVAQLLVDTAGVHVAQQVLGHRHVSTTVEEYAYVDEAAMLNALTEVARRQRRARLTVVDPPRRYAFAYSADTIAALDDLGPGAIE</sequence>
<reference evidence="8 9" key="1">
    <citation type="submission" date="2018-09" db="EMBL/GenBank/DDBJ databases">
        <authorList>
            <person name="Tagini F."/>
        </authorList>
    </citation>
    <scope>NUCLEOTIDE SEQUENCE [LARGE SCALE GENOMIC DNA]</scope>
    <source>
        <strain evidence="8 9">MK4</strain>
    </source>
</reference>
<dbReference type="Pfam" id="PF02899">
    <property type="entry name" value="Phage_int_SAM_1"/>
    <property type="match status" value="1"/>
</dbReference>
<keyword evidence="2" id="KW-0229">DNA integration</keyword>
<evidence type="ECO:0000259" key="6">
    <source>
        <dbReference type="PROSITE" id="PS51898"/>
    </source>
</evidence>
<dbReference type="Proteomes" id="UP000271464">
    <property type="component" value="Unassembled WGS sequence"/>
</dbReference>